<name>A0A840A7B2_9CAUL</name>
<protein>
    <submittedName>
        <fullName evidence="1">Uncharacterized protein</fullName>
    </submittedName>
</protein>
<accession>A0A840A7B2</accession>
<sequence>MSNGWLIGVMIELAGEAAPVRHFFAVGHEDRNKAEWTAIDRAMLIGGVAASPVKGLEPVHVIGPLAPRTVKSLALKPGEVRPLGWKWPRRWLALAE</sequence>
<evidence type="ECO:0000313" key="1">
    <source>
        <dbReference type="EMBL" id="MBB3893097.1"/>
    </source>
</evidence>
<gene>
    <name evidence="1" type="ORF">GGQ61_003835</name>
</gene>
<reference evidence="1 2" key="1">
    <citation type="submission" date="2020-08" db="EMBL/GenBank/DDBJ databases">
        <title>Genomic Encyclopedia of Type Strains, Phase IV (KMG-IV): sequencing the most valuable type-strain genomes for metagenomic binning, comparative biology and taxonomic classification.</title>
        <authorList>
            <person name="Goeker M."/>
        </authorList>
    </citation>
    <scope>NUCLEOTIDE SEQUENCE [LARGE SCALE GENOMIC DNA]</scope>
    <source>
        <strain evidence="1 2">DSM 21793</strain>
    </source>
</reference>
<organism evidence="1 2">
    <name type="scientific">Phenylobacterium haematophilum</name>
    <dbReference type="NCBI Taxonomy" id="98513"/>
    <lineage>
        <taxon>Bacteria</taxon>
        <taxon>Pseudomonadati</taxon>
        <taxon>Pseudomonadota</taxon>
        <taxon>Alphaproteobacteria</taxon>
        <taxon>Caulobacterales</taxon>
        <taxon>Caulobacteraceae</taxon>
        <taxon>Phenylobacterium</taxon>
    </lineage>
</organism>
<proteinExistence type="predicted"/>
<dbReference type="AlphaFoldDB" id="A0A840A7B2"/>
<keyword evidence="2" id="KW-1185">Reference proteome</keyword>
<dbReference type="Proteomes" id="UP000530564">
    <property type="component" value="Unassembled WGS sequence"/>
</dbReference>
<comment type="caution">
    <text evidence="1">The sequence shown here is derived from an EMBL/GenBank/DDBJ whole genome shotgun (WGS) entry which is preliminary data.</text>
</comment>
<evidence type="ECO:0000313" key="2">
    <source>
        <dbReference type="Proteomes" id="UP000530564"/>
    </source>
</evidence>
<dbReference type="EMBL" id="JACIDK010000007">
    <property type="protein sequence ID" value="MBB3893097.1"/>
    <property type="molecule type" value="Genomic_DNA"/>
</dbReference>
<dbReference type="RefSeq" id="WP_183776264.1">
    <property type="nucleotide sequence ID" value="NZ_JACIDK010000007.1"/>
</dbReference>